<dbReference type="PATRIC" id="fig|1461581.3.peg.2493"/>
<keyword evidence="3" id="KW-0285">Flavoprotein</keyword>
<feature type="transmembrane region" description="Helical" evidence="13">
    <location>
        <begin position="169"/>
        <end position="188"/>
    </location>
</feature>
<proteinExistence type="predicted"/>
<evidence type="ECO:0000256" key="9">
    <source>
        <dbReference type="ARBA" id="ARBA00023002"/>
    </source>
</evidence>
<dbReference type="OrthoDB" id="9796486at2"/>
<protein>
    <submittedName>
        <fullName evidence="15">Putative flavocytochrome</fullName>
    </submittedName>
</protein>
<dbReference type="PROSITE" id="PS51384">
    <property type="entry name" value="FAD_FR"/>
    <property type="match status" value="1"/>
</dbReference>
<keyword evidence="4 13" id="KW-0812">Transmembrane</keyword>
<feature type="transmembrane region" description="Helical" evidence="13">
    <location>
        <begin position="38"/>
        <end position="59"/>
    </location>
</feature>
<dbReference type="PANTHER" id="PTHR47354:SF8">
    <property type="entry name" value="1,2-PHENYLACETYL-COA EPOXIDASE, SUBUNIT E"/>
    <property type="match status" value="1"/>
</dbReference>
<dbReference type="Gene3D" id="2.40.30.10">
    <property type="entry name" value="Translation factors"/>
    <property type="match status" value="1"/>
</dbReference>
<dbReference type="Gene3D" id="3.40.50.80">
    <property type="entry name" value="Nucleotide-binding domain of ferredoxin-NADP reductase (FNR) module"/>
    <property type="match status" value="1"/>
</dbReference>
<keyword evidence="6" id="KW-0479">Metal-binding</keyword>
<dbReference type="InterPro" id="IPR013112">
    <property type="entry name" value="FAD-bd_8"/>
</dbReference>
<comment type="cofactor">
    <cofactor evidence="1">
        <name>FAD</name>
        <dbReference type="ChEBI" id="CHEBI:57692"/>
    </cofactor>
</comment>
<evidence type="ECO:0000256" key="3">
    <source>
        <dbReference type="ARBA" id="ARBA00022630"/>
    </source>
</evidence>
<evidence type="ECO:0000256" key="7">
    <source>
        <dbReference type="ARBA" id="ARBA00022827"/>
    </source>
</evidence>
<dbReference type="InterPro" id="IPR013130">
    <property type="entry name" value="Fe3_Rdtase_TM_dom"/>
</dbReference>
<dbReference type="InterPro" id="IPR017938">
    <property type="entry name" value="Riboflavin_synthase-like_b-brl"/>
</dbReference>
<evidence type="ECO:0000256" key="5">
    <source>
        <dbReference type="ARBA" id="ARBA00022714"/>
    </source>
</evidence>
<comment type="subcellular location">
    <subcellularLocation>
        <location evidence="2">Membrane</location>
        <topology evidence="2">Multi-pass membrane protein</topology>
    </subcellularLocation>
</comment>
<feature type="domain" description="FAD-binding FR-type" evidence="14">
    <location>
        <begin position="202"/>
        <end position="317"/>
    </location>
</feature>
<dbReference type="RefSeq" id="WP_044500390.1">
    <property type="nucleotide sequence ID" value="NZ_LK391969.1"/>
</dbReference>
<keyword evidence="8 13" id="KW-1133">Transmembrane helix</keyword>
<evidence type="ECO:0000256" key="10">
    <source>
        <dbReference type="ARBA" id="ARBA00023004"/>
    </source>
</evidence>
<dbReference type="GO" id="GO:0050660">
    <property type="term" value="F:flavin adenine dinucleotide binding"/>
    <property type="evidence" value="ECO:0007669"/>
    <property type="project" value="TreeGrafter"/>
</dbReference>
<dbReference type="SFLD" id="SFLDG01168">
    <property type="entry name" value="Ferric_reductase_subgroup_(FRE"/>
    <property type="match status" value="1"/>
</dbReference>
<dbReference type="PANTHER" id="PTHR47354">
    <property type="entry name" value="NADH OXIDOREDUCTASE HCR"/>
    <property type="match status" value="1"/>
</dbReference>
<sequence>MRRLKWVFCSSLLLVTLLWLFAEPGLVDTRGFFNWRSLAVQLSGLLAMTCMGLAMLLALRPRWLEQRLDGLDKMYRLHKWLGIGALVISVMHWLAAKGPKWAVGWGWLERPQKGPGAAQQSLEAFFTSQRGNAESLGEWAFYAMVILLALALIKRIPYRLFYQTHRVMAVTYVVLVAHSLVLLKFSYWSTPIGWLTGALLAVGTWVAVISLLRRIGDQRQIPGQITGLHYYPEVKSLEVQTRVPAWPGHKPGQFAFVTSDSREGFHPYTIASDWRPDNPQITFVVKALGDHTRTLPEQLKVGQPVTVEGPYGCFTFEDLRPRQIWIGGGIGVTPFVARLKHLAAHPGEDQHVDFFHSTSEVDEQALARLADDVDDTNVRMHLLISARDGYLTAERIRALVPDWREASIWFCGPAGFGETLRRDFAALGFPVHRHFHQEMFDMR</sequence>
<keyword evidence="11" id="KW-0411">Iron-sulfur</keyword>
<keyword evidence="10" id="KW-0408">Iron</keyword>
<evidence type="ECO:0000259" key="14">
    <source>
        <dbReference type="PROSITE" id="PS51384"/>
    </source>
</evidence>
<dbReference type="GO" id="GO:0016020">
    <property type="term" value="C:membrane"/>
    <property type="evidence" value="ECO:0007669"/>
    <property type="project" value="UniProtKB-SubCell"/>
</dbReference>
<dbReference type="Pfam" id="PF08022">
    <property type="entry name" value="FAD_binding_8"/>
    <property type="match status" value="1"/>
</dbReference>
<feature type="transmembrane region" description="Helical" evidence="13">
    <location>
        <begin position="194"/>
        <end position="212"/>
    </location>
</feature>
<dbReference type="SUPFAM" id="SSF63380">
    <property type="entry name" value="Riboflavin synthase domain-like"/>
    <property type="match status" value="1"/>
</dbReference>
<dbReference type="InterPro" id="IPR050415">
    <property type="entry name" value="MRET"/>
</dbReference>
<dbReference type="InterPro" id="IPR039261">
    <property type="entry name" value="FNR_nucleotide-bd"/>
</dbReference>
<keyword evidence="12 13" id="KW-0472">Membrane</keyword>
<evidence type="ECO:0000256" key="1">
    <source>
        <dbReference type="ARBA" id="ARBA00001974"/>
    </source>
</evidence>
<evidence type="ECO:0000256" key="4">
    <source>
        <dbReference type="ARBA" id="ARBA00022692"/>
    </source>
</evidence>
<feature type="transmembrane region" description="Helical" evidence="13">
    <location>
        <begin position="139"/>
        <end position="157"/>
    </location>
</feature>
<dbReference type="Pfam" id="PF01794">
    <property type="entry name" value="Ferric_reduct"/>
    <property type="match status" value="1"/>
</dbReference>
<reference evidence="15" key="1">
    <citation type="submission" date="2014-07" db="EMBL/GenBank/DDBJ databases">
        <authorList>
            <person name="Urmite Genomes Urmite Genomes"/>
        </authorList>
    </citation>
    <scope>NUCLEOTIDE SEQUENCE</scope>
    <source>
        <strain evidence="15">12M76_air</strain>
    </source>
</reference>
<evidence type="ECO:0000256" key="2">
    <source>
        <dbReference type="ARBA" id="ARBA00004141"/>
    </source>
</evidence>
<keyword evidence="5" id="KW-0001">2Fe-2S</keyword>
<evidence type="ECO:0000313" key="15">
    <source>
        <dbReference type="EMBL" id="CEA06151.1"/>
    </source>
</evidence>
<dbReference type="CDD" id="cd06198">
    <property type="entry name" value="FNR_like_3"/>
    <property type="match status" value="1"/>
</dbReference>
<dbReference type="PRINTS" id="PR00409">
    <property type="entry name" value="PHDIOXRDTASE"/>
</dbReference>
<feature type="transmembrane region" description="Helical" evidence="13">
    <location>
        <begin position="80"/>
        <end position="96"/>
    </location>
</feature>
<dbReference type="EMBL" id="LK391969">
    <property type="protein sequence ID" value="CEF27576.1"/>
    <property type="molecule type" value="Genomic_DNA"/>
</dbReference>
<evidence type="ECO:0000256" key="8">
    <source>
        <dbReference type="ARBA" id="ARBA00022989"/>
    </source>
</evidence>
<dbReference type="SUPFAM" id="SSF52343">
    <property type="entry name" value="Ferredoxin reductase-like, C-terminal NADP-linked domain"/>
    <property type="match status" value="1"/>
</dbReference>
<name>A0A078MMZ7_9PSED</name>
<dbReference type="EMBL" id="LM997413">
    <property type="protein sequence ID" value="CEA06151.1"/>
    <property type="molecule type" value="Genomic_DNA"/>
</dbReference>
<dbReference type="InterPro" id="IPR017927">
    <property type="entry name" value="FAD-bd_FR_type"/>
</dbReference>
<evidence type="ECO:0000256" key="12">
    <source>
        <dbReference type="ARBA" id="ARBA00023136"/>
    </source>
</evidence>
<dbReference type="GO" id="GO:0016491">
    <property type="term" value="F:oxidoreductase activity"/>
    <property type="evidence" value="ECO:0007669"/>
    <property type="project" value="UniProtKB-KW"/>
</dbReference>
<dbReference type="GO" id="GO:0046872">
    <property type="term" value="F:metal ion binding"/>
    <property type="evidence" value="ECO:0007669"/>
    <property type="project" value="UniProtKB-KW"/>
</dbReference>
<gene>
    <name evidence="15" type="ORF">BN1049_02528</name>
</gene>
<dbReference type="AlphaFoldDB" id="A0A078MMZ7"/>
<evidence type="ECO:0000256" key="6">
    <source>
        <dbReference type="ARBA" id="ARBA00022723"/>
    </source>
</evidence>
<keyword evidence="7" id="KW-0274">FAD</keyword>
<evidence type="ECO:0000256" key="13">
    <source>
        <dbReference type="SAM" id="Phobius"/>
    </source>
</evidence>
<dbReference type="SFLD" id="SFLDS00052">
    <property type="entry name" value="Ferric_Reductase_Domain"/>
    <property type="match status" value="1"/>
</dbReference>
<organism evidence="15">
    <name type="scientific">Pseudomonas saudimassiliensis</name>
    <dbReference type="NCBI Taxonomy" id="1461581"/>
    <lineage>
        <taxon>Bacteria</taxon>
        <taxon>Pseudomonadati</taxon>
        <taxon>Pseudomonadota</taxon>
        <taxon>Gammaproteobacteria</taxon>
        <taxon>Pseudomonadales</taxon>
        <taxon>Pseudomonadaceae</taxon>
        <taxon>Pseudomonas</taxon>
    </lineage>
</organism>
<keyword evidence="9" id="KW-0560">Oxidoreductase</keyword>
<dbReference type="GO" id="GO:0051537">
    <property type="term" value="F:2 iron, 2 sulfur cluster binding"/>
    <property type="evidence" value="ECO:0007669"/>
    <property type="project" value="UniProtKB-KW"/>
</dbReference>
<accession>A0A078MMZ7</accession>
<evidence type="ECO:0000256" key="11">
    <source>
        <dbReference type="ARBA" id="ARBA00023014"/>
    </source>
</evidence>